<dbReference type="EMBL" id="LAZR01053086">
    <property type="protein sequence ID" value="KKK81517.1"/>
    <property type="molecule type" value="Genomic_DNA"/>
</dbReference>
<dbReference type="AlphaFoldDB" id="A0A0F8YJF4"/>
<organism evidence="1">
    <name type="scientific">marine sediment metagenome</name>
    <dbReference type="NCBI Taxonomy" id="412755"/>
    <lineage>
        <taxon>unclassified sequences</taxon>
        <taxon>metagenomes</taxon>
        <taxon>ecological metagenomes</taxon>
    </lineage>
</organism>
<name>A0A0F8YJF4_9ZZZZ</name>
<sequence length="112" mass="13210">MSTKLRNVNGVIQRESEFGFMEIEQSKDFRCGKCDGIDVPKHSPRCVARPLEDQNTILKAENKRLREALEPWAEIARKHLREHPYGEYRLHDDPLWDCHALLVAQMILEERR</sequence>
<proteinExistence type="predicted"/>
<comment type="caution">
    <text evidence="1">The sequence shown here is derived from an EMBL/GenBank/DDBJ whole genome shotgun (WGS) entry which is preliminary data.</text>
</comment>
<reference evidence="1" key="1">
    <citation type="journal article" date="2015" name="Nature">
        <title>Complex archaea that bridge the gap between prokaryotes and eukaryotes.</title>
        <authorList>
            <person name="Spang A."/>
            <person name="Saw J.H."/>
            <person name="Jorgensen S.L."/>
            <person name="Zaremba-Niedzwiedzka K."/>
            <person name="Martijn J."/>
            <person name="Lind A.E."/>
            <person name="van Eijk R."/>
            <person name="Schleper C."/>
            <person name="Guy L."/>
            <person name="Ettema T.J."/>
        </authorList>
    </citation>
    <scope>NUCLEOTIDE SEQUENCE</scope>
</reference>
<evidence type="ECO:0000313" key="1">
    <source>
        <dbReference type="EMBL" id="KKK81517.1"/>
    </source>
</evidence>
<gene>
    <name evidence="1" type="ORF">LCGC14_2812620</name>
</gene>
<accession>A0A0F8YJF4</accession>
<protein>
    <submittedName>
        <fullName evidence="1">Uncharacterized protein</fullName>
    </submittedName>
</protein>